<dbReference type="InterPro" id="IPR028586">
    <property type="entry name" value="AK3/Ak4_mitochondrial"/>
</dbReference>
<keyword evidence="7" id="KW-0378">Hydrolase</keyword>
<evidence type="ECO:0000256" key="4">
    <source>
        <dbReference type="ARBA" id="ARBA00023128"/>
    </source>
</evidence>
<dbReference type="EC" id="2.7.4.10" evidence="5"/>
<name>S3CGQ0_GLAL2</name>
<dbReference type="KEGG" id="glz:GLAREA_08306"/>
<dbReference type="GO" id="GO:0004017">
    <property type="term" value="F:AMP kinase activity"/>
    <property type="evidence" value="ECO:0007669"/>
    <property type="project" value="InterPro"/>
</dbReference>
<evidence type="ECO:0000256" key="5">
    <source>
        <dbReference type="HAMAP-Rule" id="MF_03169"/>
    </source>
</evidence>
<dbReference type="CDD" id="cd01428">
    <property type="entry name" value="ADK"/>
    <property type="match status" value="1"/>
</dbReference>
<keyword evidence="1 5" id="KW-0808">Transferase</keyword>
<dbReference type="InterPro" id="IPR036193">
    <property type="entry name" value="ADK_active_lid_dom_sf"/>
</dbReference>
<reference evidence="7 8" key="1">
    <citation type="journal article" date="2013" name="BMC Genomics">
        <title>Genomics-driven discovery of the pneumocandin biosynthetic gene cluster in the fungus Glarea lozoyensis.</title>
        <authorList>
            <person name="Chen L."/>
            <person name="Yue Q."/>
            <person name="Zhang X."/>
            <person name="Xiang M."/>
            <person name="Wang C."/>
            <person name="Li S."/>
            <person name="Che Y."/>
            <person name="Ortiz-Lopez F.J."/>
            <person name="Bills G.F."/>
            <person name="Liu X."/>
            <person name="An Z."/>
        </authorList>
    </citation>
    <scope>NUCLEOTIDE SEQUENCE [LARGE SCALE GENOMIC DNA]</scope>
    <source>
        <strain evidence="8">ATCC 20868 / MF5171</strain>
    </source>
</reference>
<dbReference type="STRING" id="1116229.S3CGQ0"/>
<dbReference type="Pfam" id="PF00406">
    <property type="entry name" value="ADK"/>
    <property type="match status" value="2"/>
</dbReference>
<organism evidence="7 8">
    <name type="scientific">Glarea lozoyensis (strain ATCC 20868 / MF5171)</name>
    <dbReference type="NCBI Taxonomy" id="1116229"/>
    <lineage>
        <taxon>Eukaryota</taxon>
        <taxon>Fungi</taxon>
        <taxon>Dikarya</taxon>
        <taxon>Ascomycota</taxon>
        <taxon>Pezizomycotina</taxon>
        <taxon>Leotiomycetes</taxon>
        <taxon>Helotiales</taxon>
        <taxon>Helotiaceae</taxon>
        <taxon>Glarea</taxon>
    </lineage>
</organism>
<dbReference type="GO" id="GO:0046899">
    <property type="term" value="F:nucleoside triphosphate adenylate kinase activity"/>
    <property type="evidence" value="ECO:0007669"/>
    <property type="project" value="UniProtKB-UniRule"/>
</dbReference>
<dbReference type="HAMAP" id="MF_03169">
    <property type="entry name" value="Adenylate_kinase_AK3"/>
    <property type="match status" value="1"/>
</dbReference>
<dbReference type="eggNOG" id="KOG3078">
    <property type="taxonomic scope" value="Eukaryota"/>
</dbReference>
<feature type="region of interest" description="LID" evidence="5">
    <location>
        <begin position="174"/>
        <end position="211"/>
    </location>
</feature>
<sequence length="268" mass="29221">MKLSKAARIILVGAPGVGKGTQAERLLQRFPQLAAISSGDLLRDNVKNQTPLGIKAEHTMKSGALVPDAMILRLILHELKTRGWIQPPAGASPMTLSATAQDQDFDVEDNFVNSPSLANMGAPPRTSEDPAASFILDGFPRTAGQASQLDKLIPINLVVSLHTPAEVILERIAGRWVHAPSGRVYNTTFNAPKVAGRDDVTGEILTKRADDDEATWMTRLQKFQETSEPLLDHYAKKGVLWEVSGNSSDEISPKLFSEFEKRFVDGVE</sequence>
<dbReference type="SUPFAM" id="SSF57774">
    <property type="entry name" value="Microbial and mitochondrial ADK, insert 'zinc finger' domain"/>
    <property type="match status" value="1"/>
</dbReference>
<dbReference type="GO" id="GO:0016787">
    <property type="term" value="F:hydrolase activity"/>
    <property type="evidence" value="ECO:0007669"/>
    <property type="project" value="UniProtKB-KW"/>
</dbReference>
<dbReference type="OMA" id="IKVENTM"/>
<feature type="binding site" evidence="5">
    <location>
        <begin position="16"/>
        <end position="21"/>
    </location>
    <ligand>
        <name>GTP</name>
        <dbReference type="ChEBI" id="CHEBI:37565"/>
    </ligand>
</feature>
<dbReference type="InterPro" id="IPR027417">
    <property type="entry name" value="P-loop_NTPase"/>
</dbReference>
<dbReference type="HAMAP" id="MF_00235">
    <property type="entry name" value="Adenylate_kinase_Adk"/>
    <property type="match status" value="1"/>
</dbReference>
<feature type="binding site" evidence="5">
    <location>
        <position position="219"/>
    </location>
    <ligand>
        <name>AMP</name>
        <dbReference type="ChEBI" id="CHEBI:456215"/>
    </ligand>
</feature>
<dbReference type="Gene3D" id="3.40.50.300">
    <property type="entry name" value="P-loop containing nucleotide triphosphate hydrolases"/>
    <property type="match status" value="1"/>
</dbReference>
<dbReference type="SUPFAM" id="SSF52540">
    <property type="entry name" value="P-loop containing nucleoside triphosphate hydrolases"/>
    <property type="match status" value="1"/>
</dbReference>
<feature type="binding site" evidence="5">
    <location>
        <position position="43"/>
    </location>
    <ligand>
        <name>AMP</name>
        <dbReference type="ChEBI" id="CHEBI:456215"/>
    </ligand>
</feature>
<dbReference type="Proteomes" id="UP000016922">
    <property type="component" value="Unassembled WGS sequence"/>
</dbReference>
<comment type="similarity">
    <text evidence="5">Belongs to the adenylate kinase family. AK3 subfamily.</text>
</comment>
<dbReference type="OrthoDB" id="439792at2759"/>
<dbReference type="RefSeq" id="XP_008088542.1">
    <property type="nucleotide sequence ID" value="XM_008090351.1"/>
</dbReference>
<feature type="region of interest" description="NMPbind" evidence="5">
    <location>
        <begin position="37"/>
        <end position="66"/>
    </location>
</feature>
<dbReference type="Pfam" id="PF05191">
    <property type="entry name" value="ADK_lid"/>
    <property type="match status" value="1"/>
</dbReference>
<dbReference type="GO" id="GO:0046039">
    <property type="term" value="P:GTP metabolic process"/>
    <property type="evidence" value="ECO:0007669"/>
    <property type="project" value="UniProtKB-UniRule"/>
</dbReference>
<feature type="domain" description="Adenylate kinase active site lid" evidence="6">
    <location>
        <begin position="175"/>
        <end position="210"/>
    </location>
</feature>
<dbReference type="GO" id="GO:0005524">
    <property type="term" value="F:ATP binding"/>
    <property type="evidence" value="ECO:0007669"/>
    <property type="project" value="InterPro"/>
</dbReference>
<evidence type="ECO:0000256" key="1">
    <source>
        <dbReference type="ARBA" id="ARBA00022679"/>
    </source>
</evidence>
<dbReference type="PROSITE" id="PS00113">
    <property type="entry name" value="ADENYLATE_KINASE"/>
    <property type="match status" value="1"/>
</dbReference>
<dbReference type="GO" id="GO:0005525">
    <property type="term" value="F:GTP binding"/>
    <property type="evidence" value="ECO:0007669"/>
    <property type="project" value="UniProtKB-KW"/>
</dbReference>
<feature type="binding site" evidence="5">
    <location>
        <begin position="64"/>
        <end position="66"/>
    </location>
    <ligand>
        <name>AMP</name>
        <dbReference type="ChEBI" id="CHEBI:456215"/>
    </ligand>
</feature>
<feature type="binding site" evidence="5">
    <location>
        <position position="175"/>
    </location>
    <ligand>
        <name>GTP</name>
        <dbReference type="ChEBI" id="CHEBI:37565"/>
    </ligand>
</feature>
<comment type="subcellular location">
    <subcellularLocation>
        <location evidence="5">Mitochondrion matrix</location>
    </subcellularLocation>
</comment>
<comment type="catalytic activity">
    <reaction evidence="5">
        <text>a ribonucleoside 5'-triphosphate + AMP = a ribonucleoside 5'-diphosphate + ADP</text>
        <dbReference type="Rhea" id="RHEA:13749"/>
        <dbReference type="ChEBI" id="CHEBI:57930"/>
        <dbReference type="ChEBI" id="CHEBI:61557"/>
        <dbReference type="ChEBI" id="CHEBI:456215"/>
        <dbReference type="ChEBI" id="CHEBI:456216"/>
        <dbReference type="EC" id="2.7.4.10"/>
    </reaction>
</comment>
<dbReference type="InterPro" id="IPR000850">
    <property type="entry name" value="Adenylat/UMP-CMP_kin"/>
</dbReference>
<evidence type="ECO:0000256" key="3">
    <source>
        <dbReference type="ARBA" id="ARBA00022777"/>
    </source>
</evidence>
<dbReference type="PANTHER" id="PTHR23359">
    <property type="entry name" value="NUCLEOTIDE KINASE"/>
    <property type="match status" value="1"/>
</dbReference>
<gene>
    <name evidence="5" type="primary">ADK2</name>
    <name evidence="7" type="ORF">GLAREA_08306</name>
</gene>
<dbReference type="EMBL" id="KE145373">
    <property type="protein sequence ID" value="EPE24454.1"/>
    <property type="molecule type" value="Genomic_DNA"/>
</dbReference>
<dbReference type="AlphaFoldDB" id="S3CGQ0"/>
<dbReference type="HOGENOM" id="CLU_032354_1_1_1"/>
<feature type="binding site" evidence="5">
    <location>
        <position position="248"/>
    </location>
    <ligand>
        <name>GTP</name>
        <dbReference type="ChEBI" id="CHEBI:37565"/>
    </ligand>
</feature>
<comment type="function">
    <text evidence="5">Involved in maintaining the homeostasis of cellular nucleotides by catalyzing the interconversion of nucleoside phosphates. Has GTP:AMP phosphotransferase and ITP:AMP phosphotransferase activities.</text>
</comment>
<keyword evidence="2 5" id="KW-0547">Nucleotide-binding</keyword>
<feature type="binding site" evidence="5">
    <location>
        <position position="38"/>
    </location>
    <ligand>
        <name>AMP</name>
        <dbReference type="ChEBI" id="CHEBI:456215"/>
    </ligand>
</feature>
<dbReference type="GO" id="GO:0046033">
    <property type="term" value="P:AMP metabolic process"/>
    <property type="evidence" value="ECO:0007669"/>
    <property type="project" value="UniProtKB-UniRule"/>
</dbReference>
<evidence type="ECO:0000313" key="7">
    <source>
        <dbReference type="EMBL" id="EPE24454.1"/>
    </source>
</evidence>
<feature type="binding site" evidence="5">
    <location>
        <position position="145"/>
    </location>
    <ligand>
        <name>AMP</name>
        <dbReference type="ChEBI" id="CHEBI:456215"/>
    </ligand>
</feature>
<comment type="domain">
    <text evidence="5">Consists of three domains, a large central CORE domain and two small peripheral domains, NMPbind and LID, which undergo movements during catalysis. The LID domain closes over the site of phosphoryl transfer upon GTP binding. Assembling and dissambling the active center during each catalytic cycle provides an effective means to prevent GTP hydrolysis.</text>
</comment>
<evidence type="ECO:0000256" key="2">
    <source>
        <dbReference type="ARBA" id="ARBA00022741"/>
    </source>
</evidence>
<dbReference type="InterPro" id="IPR007862">
    <property type="entry name" value="Adenylate_kinase_lid-dom"/>
</dbReference>
<dbReference type="GO" id="GO:0046041">
    <property type="term" value="P:ITP metabolic process"/>
    <property type="evidence" value="ECO:0007669"/>
    <property type="project" value="UniProtKB-UniRule"/>
</dbReference>
<feature type="binding site" evidence="5">
    <location>
        <begin position="184"/>
        <end position="185"/>
    </location>
    <ligand>
        <name>GTP</name>
        <dbReference type="ChEBI" id="CHEBI:37565"/>
    </ligand>
</feature>
<feature type="binding site" evidence="5">
    <location>
        <begin position="138"/>
        <end position="141"/>
    </location>
    <ligand>
        <name>AMP</name>
        <dbReference type="ChEBI" id="CHEBI:456215"/>
    </ligand>
</feature>
<keyword evidence="8" id="KW-1185">Reference proteome</keyword>
<dbReference type="GO" id="GO:0006172">
    <property type="term" value="P:ADP biosynthetic process"/>
    <property type="evidence" value="ECO:0007669"/>
    <property type="project" value="UniProtKB-UniRule"/>
</dbReference>
<proteinExistence type="inferred from homology"/>
<feature type="binding site" evidence="5">
    <location>
        <position position="208"/>
    </location>
    <ligand>
        <name>AMP</name>
        <dbReference type="ChEBI" id="CHEBI:456215"/>
    </ligand>
</feature>
<dbReference type="InterPro" id="IPR033690">
    <property type="entry name" value="Adenylat_kinase_CS"/>
</dbReference>
<evidence type="ECO:0000259" key="6">
    <source>
        <dbReference type="Pfam" id="PF05191"/>
    </source>
</evidence>
<keyword evidence="5" id="KW-0342">GTP-binding</keyword>
<dbReference type="GeneID" id="19467355"/>
<comment type="subunit">
    <text evidence="5">Monomer.</text>
</comment>
<protein>
    <recommendedName>
        <fullName evidence="5">GTP:AMP phosphotransferase, mitochondrial</fullName>
        <ecNumber evidence="5">2.7.4.10</ecNumber>
    </recommendedName>
    <alternativeName>
        <fullName evidence="5">Adenylate kinase 3</fullName>
        <shortName evidence="5">AK 3</shortName>
    </alternativeName>
</protein>
<dbReference type="PRINTS" id="PR00094">
    <property type="entry name" value="ADENYLTKNASE"/>
</dbReference>
<accession>S3CGQ0</accession>
<dbReference type="GO" id="GO:0005759">
    <property type="term" value="C:mitochondrial matrix"/>
    <property type="evidence" value="ECO:0007669"/>
    <property type="project" value="UniProtKB-SubCell"/>
</dbReference>
<keyword evidence="4 5" id="KW-0496">Mitochondrion</keyword>
<keyword evidence="3 5" id="KW-0418">Kinase</keyword>
<evidence type="ECO:0000313" key="8">
    <source>
        <dbReference type="Proteomes" id="UP000016922"/>
    </source>
</evidence>